<evidence type="ECO:0000256" key="7">
    <source>
        <dbReference type="SAM" id="Coils"/>
    </source>
</evidence>
<dbReference type="InterPro" id="IPR003864">
    <property type="entry name" value="CSC1/OSCA1-like_7TM"/>
</dbReference>
<dbReference type="GO" id="GO:0005886">
    <property type="term" value="C:plasma membrane"/>
    <property type="evidence" value="ECO:0000318"/>
    <property type="project" value="GO_Central"/>
</dbReference>
<dbReference type="InterPro" id="IPR032880">
    <property type="entry name" value="CSC1/OSCA1-like_N"/>
</dbReference>
<protein>
    <recommendedName>
        <fullName evidence="15">ERD4-related membrane protein</fullName>
    </recommendedName>
</protein>
<dbReference type="EnsemblPlants" id="Pp3c3_38100V3.1">
    <property type="protein sequence ID" value="Pp3c3_38100V3.1"/>
    <property type="gene ID" value="Pp3c3_38100"/>
</dbReference>
<dbReference type="Gramene" id="Pp3c3_38100V3.1">
    <property type="protein sequence ID" value="Pp3c3_38100V3.1"/>
    <property type="gene ID" value="Pp3c3_38100"/>
</dbReference>
<evidence type="ECO:0000313" key="14">
    <source>
        <dbReference type="Proteomes" id="UP000006727"/>
    </source>
</evidence>
<keyword evidence="3" id="KW-0813">Transport</keyword>
<evidence type="ECO:0000256" key="1">
    <source>
        <dbReference type="ARBA" id="ARBA00004141"/>
    </source>
</evidence>
<feature type="transmembrane region" description="Helical" evidence="8">
    <location>
        <begin position="601"/>
        <end position="627"/>
    </location>
</feature>
<feature type="coiled-coil region" evidence="7">
    <location>
        <begin position="285"/>
        <end position="312"/>
    </location>
</feature>
<evidence type="ECO:0000256" key="4">
    <source>
        <dbReference type="ARBA" id="ARBA00022692"/>
    </source>
</evidence>
<feature type="transmembrane region" description="Helical" evidence="8">
    <location>
        <begin position="94"/>
        <end position="115"/>
    </location>
</feature>
<keyword evidence="5 8" id="KW-1133">Transmembrane helix</keyword>
<dbReference type="PANTHER" id="PTHR13018">
    <property type="entry name" value="PROBABLE MEMBRANE PROTEIN DUF221-RELATED"/>
    <property type="match status" value="1"/>
</dbReference>
<dbReference type="AlphaFoldDB" id="A0A2K1KXN6"/>
<feature type="transmembrane region" description="Helical" evidence="8">
    <location>
        <begin position="146"/>
        <end position="165"/>
    </location>
</feature>
<gene>
    <name evidence="13" type="primary">LOC112280045</name>
    <name evidence="12" type="ORF">PHYPA_005548</name>
</gene>
<feature type="transmembrane region" description="Helical" evidence="8">
    <location>
        <begin position="6"/>
        <end position="27"/>
    </location>
</feature>
<evidence type="ECO:0000256" key="2">
    <source>
        <dbReference type="ARBA" id="ARBA00007779"/>
    </source>
</evidence>
<dbReference type="Gramene" id="Pp3c3_38100V3.2">
    <property type="protein sequence ID" value="Pp3c3_38100V3.2"/>
    <property type="gene ID" value="Pp3c3_38100"/>
</dbReference>
<organism evidence="12">
    <name type="scientific">Physcomitrium patens</name>
    <name type="common">Spreading-leaved earth moss</name>
    <name type="synonym">Physcomitrella patens</name>
    <dbReference type="NCBI Taxonomy" id="3218"/>
    <lineage>
        <taxon>Eukaryota</taxon>
        <taxon>Viridiplantae</taxon>
        <taxon>Streptophyta</taxon>
        <taxon>Embryophyta</taxon>
        <taxon>Bryophyta</taxon>
        <taxon>Bryophytina</taxon>
        <taxon>Bryopsida</taxon>
        <taxon>Funariidae</taxon>
        <taxon>Funariales</taxon>
        <taxon>Funariaceae</taxon>
        <taxon>Physcomitrium</taxon>
    </lineage>
</organism>
<proteinExistence type="inferred from homology"/>
<dbReference type="OrthoDB" id="1689567at2759"/>
<dbReference type="Pfam" id="PF13967">
    <property type="entry name" value="RSN1_TM"/>
    <property type="match status" value="1"/>
</dbReference>
<evidence type="ECO:0000259" key="10">
    <source>
        <dbReference type="Pfam" id="PF13967"/>
    </source>
</evidence>
<feature type="transmembrane region" description="Helical" evidence="8">
    <location>
        <begin position="678"/>
        <end position="698"/>
    </location>
</feature>
<evidence type="ECO:0000256" key="8">
    <source>
        <dbReference type="SAM" id="Phobius"/>
    </source>
</evidence>
<dbReference type="PANTHER" id="PTHR13018:SF100">
    <property type="entry name" value="CSC1-LIKE PROTEIN ERD4"/>
    <property type="match status" value="1"/>
</dbReference>
<reference evidence="12 14" key="1">
    <citation type="journal article" date="2008" name="Science">
        <title>The Physcomitrella genome reveals evolutionary insights into the conquest of land by plants.</title>
        <authorList>
            <person name="Rensing S."/>
            <person name="Lang D."/>
            <person name="Zimmer A."/>
            <person name="Terry A."/>
            <person name="Salamov A."/>
            <person name="Shapiro H."/>
            <person name="Nishiyama T."/>
            <person name="Perroud P.-F."/>
            <person name="Lindquist E."/>
            <person name="Kamisugi Y."/>
            <person name="Tanahashi T."/>
            <person name="Sakakibara K."/>
            <person name="Fujita T."/>
            <person name="Oishi K."/>
            <person name="Shin-I T."/>
            <person name="Kuroki Y."/>
            <person name="Toyoda A."/>
            <person name="Suzuki Y."/>
            <person name="Hashimoto A."/>
            <person name="Yamaguchi K."/>
            <person name="Sugano A."/>
            <person name="Kohara Y."/>
            <person name="Fujiyama A."/>
            <person name="Anterola A."/>
            <person name="Aoki S."/>
            <person name="Ashton N."/>
            <person name="Barbazuk W.B."/>
            <person name="Barker E."/>
            <person name="Bennetzen J."/>
            <person name="Bezanilla M."/>
            <person name="Blankenship R."/>
            <person name="Cho S.H."/>
            <person name="Dutcher S."/>
            <person name="Estelle M."/>
            <person name="Fawcett J.A."/>
            <person name="Gundlach H."/>
            <person name="Hanada K."/>
            <person name="Heyl A."/>
            <person name="Hicks K.A."/>
            <person name="Hugh J."/>
            <person name="Lohr M."/>
            <person name="Mayer K."/>
            <person name="Melkozernov A."/>
            <person name="Murata T."/>
            <person name="Nelson D."/>
            <person name="Pils B."/>
            <person name="Prigge M."/>
            <person name="Reiss B."/>
            <person name="Renner T."/>
            <person name="Rombauts S."/>
            <person name="Rushton P."/>
            <person name="Sanderfoot A."/>
            <person name="Schween G."/>
            <person name="Shiu S.-H."/>
            <person name="Stueber K."/>
            <person name="Theodoulou F.L."/>
            <person name="Tu H."/>
            <person name="Van de Peer Y."/>
            <person name="Verrier P.J."/>
            <person name="Waters E."/>
            <person name="Wood A."/>
            <person name="Yang L."/>
            <person name="Cove D."/>
            <person name="Cuming A."/>
            <person name="Hasebe M."/>
            <person name="Lucas S."/>
            <person name="Mishler D.B."/>
            <person name="Reski R."/>
            <person name="Grigoriev I."/>
            <person name="Quatrano R.S."/>
            <person name="Boore J.L."/>
        </authorList>
    </citation>
    <scope>NUCLEOTIDE SEQUENCE [LARGE SCALE GENOMIC DNA]</scope>
    <source>
        <strain evidence="13 14">cv. Gransden 2004</strain>
    </source>
</reference>
<dbReference type="GeneID" id="112280045"/>
<dbReference type="GO" id="GO:0005227">
    <property type="term" value="F:calcium-activated cation channel activity"/>
    <property type="evidence" value="ECO:0000318"/>
    <property type="project" value="GO_Central"/>
</dbReference>
<feature type="transmembrane region" description="Helical" evidence="8">
    <location>
        <begin position="368"/>
        <end position="394"/>
    </location>
</feature>
<dbReference type="InterPro" id="IPR045122">
    <property type="entry name" value="Csc1-like"/>
</dbReference>
<accession>A0A2K1KXN6</accession>
<feature type="transmembrane region" description="Helical" evidence="8">
    <location>
        <begin position="489"/>
        <end position="509"/>
    </location>
</feature>
<evidence type="ECO:0000256" key="5">
    <source>
        <dbReference type="ARBA" id="ARBA00022989"/>
    </source>
</evidence>
<feature type="domain" description="CSC1/OSCA1-like cytosolic" evidence="11">
    <location>
        <begin position="189"/>
        <end position="355"/>
    </location>
</feature>
<dbReference type="Pfam" id="PF14703">
    <property type="entry name" value="PHM7_cyt"/>
    <property type="match status" value="1"/>
</dbReference>
<dbReference type="RefSeq" id="XP_024370750.1">
    <property type="nucleotide sequence ID" value="XM_024514982.2"/>
</dbReference>
<evidence type="ECO:0000313" key="12">
    <source>
        <dbReference type="EMBL" id="PNR58553.1"/>
    </source>
</evidence>
<dbReference type="PaxDb" id="3218-PP1S96_240V6.1"/>
<dbReference type="Proteomes" id="UP000006727">
    <property type="component" value="Chromosome 3"/>
</dbReference>
<reference evidence="13" key="3">
    <citation type="submission" date="2020-12" db="UniProtKB">
        <authorList>
            <consortium name="EnsemblPlants"/>
        </authorList>
    </citation>
    <scope>IDENTIFICATION</scope>
</reference>
<evidence type="ECO:0000259" key="9">
    <source>
        <dbReference type="Pfam" id="PF02714"/>
    </source>
</evidence>
<evidence type="ECO:0000256" key="6">
    <source>
        <dbReference type="ARBA" id="ARBA00023136"/>
    </source>
</evidence>
<keyword evidence="4 8" id="KW-0812">Transmembrane</keyword>
<dbReference type="EnsemblPlants" id="Pp3c3_38100V3.2">
    <property type="protein sequence ID" value="Pp3c3_38100V3.2"/>
    <property type="gene ID" value="Pp3c3_38100"/>
</dbReference>
<feature type="domain" description="CSC1/OSCA1-like N-terminal transmembrane" evidence="10">
    <location>
        <begin position="6"/>
        <end position="166"/>
    </location>
</feature>
<dbReference type="InterPro" id="IPR027815">
    <property type="entry name" value="CSC1/OSCA1-like_cyt"/>
</dbReference>
<feature type="transmembrane region" description="Helical" evidence="8">
    <location>
        <begin position="449"/>
        <end position="469"/>
    </location>
</feature>
<evidence type="ECO:0008006" key="15">
    <source>
        <dbReference type="Google" id="ProtNLM"/>
    </source>
</evidence>
<keyword evidence="14" id="KW-1185">Reference proteome</keyword>
<evidence type="ECO:0000256" key="3">
    <source>
        <dbReference type="ARBA" id="ARBA00022448"/>
    </source>
</evidence>
<comment type="similarity">
    <text evidence="2">Belongs to the CSC1 (TC 1.A.17) family.</text>
</comment>
<sequence length="750" mass="85100">MVATSSFVISLVFSSCCFVLLLGVYIISSRQPGNVLIYYPRRVLLNEDPCTILKSRGPFTWATEAWSATEDELVAAAGLDATVYLHLFTAALEIILLSAIFCVPVLVSLSATSGYNAMEEKMNPRASFSGFDNLSMGNVEPGSTKLWGFLIGMFWVSLVTYFVLWRSYRRIVLLRIRQQKSAIARPHEFTVLVKDLPKPTVHETQSDQVDSFFRMVHPGAYDRCIVVNDLRKVEKLYKELEKTLRELEHTEALFELSKEKGNFKRVRPMHKTGFLGCVGPVVDNIHYLKSRIRELTSQFEEEQKRLLETEESNTALVIFNNRRSAAQAGQVVHAPHAPYWRVTPAPEPNELVWRNLHISAWEHWLRKIVVYVPTFLIVVAYAIPILLVASLLSLRNLEDILPFLKSITKHKAIHDILQSDDDANAPSPSLINGDTLDARSGTSTGRQGLLPQICLLIFLALPPKLMFILSKAEGFSAQSRIVRSASAKYFYIIIFNVYFGVTIFGTIFANLSSIKHMVDQDQFLVARLIRLLGSQLPPVAMYYITYIVLKFCIGYGFELSRLVSLTSYHVKRKFKCQAEWEKFESWAPGAFTYHQSIPNDLLILTLALCYAVIAPMILIFAFLYFLLGWLVQRNQALNIHVPDWESNGSLWPHIHHRILAALLAAQITAVAYFAVKEFLFTPILLILPLLTLVFHVYCKRTWRPLIERVSLFMATEEVTVQPSTTTVVAAYTPIYLRADAARIHDQASTQ</sequence>
<evidence type="ECO:0000259" key="11">
    <source>
        <dbReference type="Pfam" id="PF14703"/>
    </source>
</evidence>
<feature type="transmembrane region" description="Helical" evidence="8">
    <location>
        <begin position="540"/>
        <end position="563"/>
    </location>
</feature>
<comment type="subcellular location">
    <subcellularLocation>
        <location evidence="1">Membrane</location>
        <topology evidence="1">Multi-pass membrane protein</topology>
    </subcellularLocation>
</comment>
<feature type="domain" description="CSC1/OSCA1-like 7TM region" evidence="9">
    <location>
        <begin position="447"/>
        <end position="673"/>
    </location>
</feature>
<keyword evidence="7" id="KW-0175">Coiled coil</keyword>
<keyword evidence="6 8" id="KW-0472">Membrane</keyword>
<evidence type="ECO:0000313" key="13">
    <source>
        <dbReference type="EnsemblPlants" id="Pp3c3_38100V3.1"/>
    </source>
</evidence>
<name>A0A2K1KXN6_PHYPA</name>
<dbReference type="EMBL" id="ABEU02000003">
    <property type="protein sequence ID" value="PNR58553.1"/>
    <property type="molecule type" value="Genomic_DNA"/>
</dbReference>
<feature type="coiled-coil region" evidence="7">
    <location>
        <begin position="230"/>
        <end position="257"/>
    </location>
</feature>
<reference evidence="12 14" key="2">
    <citation type="journal article" date="2018" name="Plant J.">
        <title>The Physcomitrella patens chromosome-scale assembly reveals moss genome structure and evolution.</title>
        <authorList>
            <person name="Lang D."/>
            <person name="Ullrich K.K."/>
            <person name="Murat F."/>
            <person name="Fuchs J."/>
            <person name="Jenkins J."/>
            <person name="Haas F.B."/>
            <person name="Piednoel M."/>
            <person name="Gundlach H."/>
            <person name="Van Bel M."/>
            <person name="Meyberg R."/>
            <person name="Vives C."/>
            <person name="Morata J."/>
            <person name="Symeonidi A."/>
            <person name="Hiss M."/>
            <person name="Muchero W."/>
            <person name="Kamisugi Y."/>
            <person name="Saleh O."/>
            <person name="Blanc G."/>
            <person name="Decker E.L."/>
            <person name="van Gessel N."/>
            <person name="Grimwood J."/>
            <person name="Hayes R.D."/>
            <person name="Graham S.W."/>
            <person name="Gunter L.E."/>
            <person name="McDaniel S.F."/>
            <person name="Hoernstein S.N.W."/>
            <person name="Larsson A."/>
            <person name="Li F.W."/>
            <person name="Perroud P.F."/>
            <person name="Phillips J."/>
            <person name="Ranjan P."/>
            <person name="Rokshar D.S."/>
            <person name="Rothfels C.J."/>
            <person name="Schneider L."/>
            <person name="Shu S."/>
            <person name="Stevenson D.W."/>
            <person name="Thummler F."/>
            <person name="Tillich M."/>
            <person name="Villarreal Aguilar J.C."/>
            <person name="Widiez T."/>
            <person name="Wong G.K."/>
            <person name="Wymore A."/>
            <person name="Zhang Y."/>
            <person name="Zimmer A.D."/>
            <person name="Quatrano R.S."/>
            <person name="Mayer K.F.X."/>
            <person name="Goodstein D."/>
            <person name="Casacuberta J.M."/>
            <person name="Vandepoele K."/>
            <person name="Reski R."/>
            <person name="Cuming A.C."/>
            <person name="Tuskan G.A."/>
            <person name="Maumus F."/>
            <person name="Salse J."/>
            <person name="Schmutz J."/>
            <person name="Rensing S.A."/>
        </authorList>
    </citation>
    <scope>NUCLEOTIDE SEQUENCE [LARGE SCALE GENOMIC DNA]</scope>
    <source>
        <strain evidence="13 14">cv. Gransden 2004</strain>
    </source>
</reference>
<dbReference type="Pfam" id="PF02714">
    <property type="entry name" value="RSN1_7TM"/>
    <property type="match status" value="1"/>
</dbReference>